<organism evidence="1">
    <name type="scientific">bioreactor metagenome</name>
    <dbReference type="NCBI Taxonomy" id="1076179"/>
    <lineage>
        <taxon>unclassified sequences</taxon>
        <taxon>metagenomes</taxon>
        <taxon>ecological metagenomes</taxon>
    </lineage>
</organism>
<evidence type="ECO:0008006" key="2">
    <source>
        <dbReference type="Google" id="ProtNLM"/>
    </source>
</evidence>
<dbReference type="AlphaFoldDB" id="A0A645GQR9"/>
<dbReference type="InterPro" id="IPR036388">
    <property type="entry name" value="WH-like_DNA-bd_sf"/>
</dbReference>
<dbReference type="EMBL" id="VSSQ01079829">
    <property type="protein sequence ID" value="MPN29238.1"/>
    <property type="molecule type" value="Genomic_DNA"/>
</dbReference>
<gene>
    <name evidence="1" type="ORF">SDC9_176689</name>
</gene>
<evidence type="ECO:0000313" key="1">
    <source>
        <dbReference type="EMBL" id="MPN29238.1"/>
    </source>
</evidence>
<reference evidence="1" key="1">
    <citation type="submission" date="2019-08" db="EMBL/GenBank/DDBJ databases">
        <authorList>
            <person name="Kucharzyk K."/>
            <person name="Murdoch R.W."/>
            <person name="Higgins S."/>
            <person name="Loffler F."/>
        </authorList>
    </citation>
    <scope>NUCLEOTIDE SEQUENCE</scope>
</reference>
<dbReference type="InterPro" id="IPR013324">
    <property type="entry name" value="RNA_pol_sigma_r3/r4-like"/>
</dbReference>
<name>A0A645GQR9_9ZZZZ</name>
<proteinExistence type="predicted"/>
<comment type="caution">
    <text evidence="1">The sequence shown here is derived from an EMBL/GenBank/DDBJ whole genome shotgun (WGS) entry which is preliminary data.</text>
</comment>
<dbReference type="SUPFAM" id="SSF88659">
    <property type="entry name" value="Sigma3 and sigma4 domains of RNA polymerase sigma factors"/>
    <property type="match status" value="1"/>
</dbReference>
<dbReference type="Gene3D" id="1.10.10.10">
    <property type="entry name" value="Winged helix-like DNA-binding domain superfamily/Winged helix DNA-binding domain"/>
    <property type="match status" value="1"/>
</dbReference>
<sequence length="46" mass="5445">MYLRLTANLSFSQIGEIMDKSENWARVTFYRGKTRIKEAIEDETTM</sequence>
<protein>
    <recommendedName>
        <fullName evidence="2">RNA polymerase sigma factor 70 region 4 type 2 domain-containing protein</fullName>
    </recommendedName>
</protein>
<accession>A0A645GQR9</accession>